<proteinExistence type="predicted"/>
<evidence type="ECO:0000313" key="1">
    <source>
        <dbReference type="EMBL" id="EEF15309.1"/>
    </source>
</evidence>
<keyword evidence="2" id="KW-1185">Reference proteome</keyword>
<organism evidence="1 2">
    <name type="scientific">Campylobacter rectus RM3267</name>
    <dbReference type="NCBI Taxonomy" id="553218"/>
    <lineage>
        <taxon>Bacteria</taxon>
        <taxon>Pseudomonadati</taxon>
        <taxon>Campylobacterota</taxon>
        <taxon>Epsilonproteobacteria</taxon>
        <taxon>Campylobacterales</taxon>
        <taxon>Campylobacteraceae</taxon>
        <taxon>Campylobacter</taxon>
    </lineage>
</organism>
<dbReference type="EMBL" id="ACFU01000001">
    <property type="protein sequence ID" value="EEF15309.1"/>
    <property type="molecule type" value="Genomic_DNA"/>
</dbReference>
<dbReference type="AlphaFoldDB" id="B9CXT1"/>
<gene>
    <name evidence="1" type="ORF">CAMRE0001_0120</name>
</gene>
<accession>B9CXT1</accession>
<protein>
    <submittedName>
        <fullName evidence="1">Uncharacterized protein</fullName>
    </submittedName>
</protein>
<dbReference type="Proteomes" id="UP000003082">
    <property type="component" value="Unassembled WGS sequence"/>
</dbReference>
<comment type="caution">
    <text evidence="1">The sequence shown here is derived from an EMBL/GenBank/DDBJ whole genome shotgun (WGS) entry which is preliminary data.</text>
</comment>
<name>B9CXT1_CAMRE</name>
<sequence length="55" mass="6342">MEFALNADFCLRLDNDTEPAINQAQAGLMKKHMRRKLSIIANECAAKNKQRRRNP</sequence>
<evidence type="ECO:0000313" key="2">
    <source>
        <dbReference type="Proteomes" id="UP000003082"/>
    </source>
</evidence>
<reference evidence="1 2" key="1">
    <citation type="submission" date="2008-08" db="EMBL/GenBank/DDBJ databases">
        <authorList>
            <person name="Madupu R."/>
            <person name="Durkin A.S."/>
            <person name="Torralba M."/>
            <person name="Methe B."/>
            <person name="Sutton G.G."/>
            <person name="Strausberg R.L."/>
            <person name="Nelson K.E."/>
        </authorList>
    </citation>
    <scope>NUCLEOTIDE SEQUENCE [LARGE SCALE GENOMIC DNA]</scope>
    <source>
        <strain evidence="1 2">RM3267</strain>
    </source>
</reference>